<gene>
    <name evidence="2" type="ORF">NRE15_11170</name>
</gene>
<keyword evidence="1" id="KW-0812">Transmembrane</keyword>
<name>A0ABY5P443_9LACT</name>
<evidence type="ECO:0000313" key="3">
    <source>
        <dbReference type="Proteomes" id="UP001315967"/>
    </source>
</evidence>
<dbReference type="EMBL" id="CP102453">
    <property type="protein sequence ID" value="UUX33454.1"/>
    <property type="molecule type" value="Genomic_DNA"/>
</dbReference>
<keyword evidence="1" id="KW-0472">Membrane</keyword>
<evidence type="ECO:0000256" key="1">
    <source>
        <dbReference type="SAM" id="Phobius"/>
    </source>
</evidence>
<keyword evidence="3" id="KW-1185">Reference proteome</keyword>
<keyword evidence="1" id="KW-1133">Transmembrane helix</keyword>
<reference evidence="2 3" key="1">
    <citation type="submission" date="2022-08" db="EMBL/GenBank/DDBJ databases">
        <title>Aerococcaceae sp. nov isolated from spoiled eye mask.</title>
        <authorList>
            <person name="Zhou G."/>
            <person name="Xie X.-B."/>
            <person name="Shi Q.-S."/>
            <person name="Wang Y.-S."/>
            <person name="Wen X."/>
            <person name="Peng H."/>
            <person name="Yang X.-J."/>
            <person name="Tao H.-B."/>
            <person name="Huang X.-M."/>
        </authorList>
    </citation>
    <scope>NUCLEOTIDE SEQUENCE [LARGE SCALE GENOMIC DNA]</scope>
    <source>
        <strain evidence="3">DM20194951</strain>
    </source>
</reference>
<dbReference type="RefSeq" id="WP_313792956.1">
    <property type="nucleotide sequence ID" value="NZ_CP102453.1"/>
</dbReference>
<proteinExistence type="predicted"/>
<accession>A0ABY5P443</accession>
<dbReference type="Proteomes" id="UP001315967">
    <property type="component" value="Chromosome"/>
</dbReference>
<evidence type="ECO:0000313" key="2">
    <source>
        <dbReference type="EMBL" id="UUX33454.1"/>
    </source>
</evidence>
<feature type="transmembrane region" description="Helical" evidence="1">
    <location>
        <begin position="21"/>
        <end position="41"/>
    </location>
</feature>
<organism evidence="2 3">
    <name type="scientific">Fundicoccus culcitae</name>
    <dbReference type="NCBI Taxonomy" id="2969821"/>
    <lineage>
        <taxon>Bacteria</taxon>
        <taxon>Bacillati</taxon>
        <taxon>Bacillota</taxon>
        <taxon>Bacilli</taxon>
        <taxon>Lactobacillales</taxon>
        <taxon>Aerococcaceae</taxon>
        <taxon>Fundicoccus</taxon>
    </lineage>
</organism>
<sequence>MPDVVFAGSPPFAVAGRPGELTSAISSFATVFQLFSAYFLTCRTSLLREVRHLRLPVVPVY</sequence>
<protein>
    <submittedName>
        <fullName evidence="2">Uncharacterized protein</fullName>
    </submittedName>
</protein>